<comment type="caution">
    <text evidence="6">The sequence shown here is derived from an EMBL/GenBank/DDBJ whole genome shotgun (WGS) entry which is preliminary data.</text>
</comment>
<comment type="subcellular location">
    <subcellularLocation>
        <location evidence="1">Mitochondrion</location>
    </subcellularLocation>
</comment>
<dbReference type="OrthoDB" id="185373at2759"/>
<dbReference type="AlphaFoldDB" id="A0A8J2KFP7"/>
<dbReference type="InterPro" id="IPR055063">
    <property type="entry name" value="Rib_mS39_PPR"/>
</dbReference>
<keyword evidence="3" id="KW-0809">Transit peptide</keyword>
<keyword evidence="2" id="KW-0677">Repeat</keyword>
<dbReference type="Proteomes" id="UP000708208">
    <property type="component" value="Unassembled WGS sequence"/>
</dbReference>
<accession>A0A8J2KFP7</accession>
<name>A0A8J2KFP7_9HEXA</name>
<evidence type="ECO:0000256" key="4">
    <source>
        <dbReference type="ARBA" id="ARBA00023128"/>
    </source>
</evidence>
<feature type="repeat" description="PPR" evidence="5">
    <location>
        <begin position="249"/>
        <end position="283"/>
    </location>
</feature>
<dbReference type="EMBL" id="CAJVCH010385436">
    <property type="protein sequence ID" value="CAG7817066.1"/>
    <property type="molecule type" value="Genomic_DNA"/>
</dbReference>
<keyword evidence="7" id="KW-1185">Reference proteome</keyword>
<organism evidence="6 7">
    <name type="scientific">Allacma fusca</name>
    <dbReference type="NCBI Taxonomy" id="39272"/>
    <lineage>
        <taxon>Eukaryota</taxon>
        <taxon>Metazoa</taxon>
        <taxon>Ecdysozoa</taxon>
        <taxon>Arthropoda</taxon>
        <taxon>Hexapoda</taxon>
        <taxon>Collembola</taxon>
        <taxon>Symphypleona</taxon>
        <taxon>Sminthuridae</taxon>
        <taxon>Allacma</taxon>
    </lineage>
</organism>
<evidence type="ECO:0000256" key="5">
    <source>
        <dbReference type="PROSITE-ProRule" id="PRU00708"/>
    </source>
</evidence>
<evidence type="ECO:0000256" key="3">
    <source>
        <dbReference type="ARBA" id="ARBA00022946"/>
    </source>
</evidence>
<dbReference type="InterPro" id="IPR002885">
    <property type="entry name" value="PPR_rpt"/>
</dbReference>
<proteinExistence type="predicted"/>
<dbReference type="PANTHER" id="PTHR16276">
    <property type="entry name" value="PENTATRICOPEPTIDE REPEAT DOMAIN-CONTAINING PROTEIN 3"/>
    <property type="match status" value="1"/>
</dbReference>
<dbReference type="InterPro" id="IPR037387">
    <property type="entry name" value="PTCD3"/>
</dbReference>
<dbReference type="NCBIfam" id="TIGR00756">
    <property type="entry name" value="PPR"/>
    <property type="match status" value="1"/>
</dbReference>
<dbReference type="GO" id="GO:0032543">
    <property type="term" value="P:mitochondrial translation"/>
    <property type="evidence" value="ECO:0007669"/>
    <property type="project" value="InterPro"/>
</dbReference>
<dbReference type="GO" id="GO:0019843">
    <property type="term" value="F:rRNA binding"/>
    <property type="evidence" value="ECO:0007669"/>
    <property type="project" value="InterPro"/>
</dbReference>
<evidence type="ECO:0000313" key="7">
    <source>
        <dbReference type="Proteomes" id="UP000708208"/>
    </source>
</evidence>
<evidence type="ECO:0000313" key="6">
    <source>
        <dbReference type="EMBL" id="CAG7817066.1"/>
    </source>
</evidence>
<keyword evidence="4" id="KW-0496">Mitochondrion</keyword>
<gene>
    <name evidence="6" type="ORF">AFUS01_LOCUS27652</name>
</gene>
<protein>
    <submittedName>
        <fullName evidence="6">Uncharacterized protein</fullName>
    </submittedName>
</protein>
<dbReference type="GO" id="GO:0005739">
    <property type="term" value="C:mitochondrion"/>
    <property type="evidence" value="ECO:0007669"/>
    <property type="project" value="UniProtKB-SubCell"/>
</dbReference>
<sequence>MDKFRLMPLSRMRNALNTKARATAIAGVRGIQNASMDRLDASVSSNVDTTEEFGSRSVTKKPIEIPVRIERGPTDILKALAGTVGRDYTAPHYKFHDDPYLIPTSNMTKRMYALSKESGRKAAKWIRQQHPELYYHKNADPPAMAFLPDPTLENVFELTEETIQSFINLGLVTEAMKAYDALKDKGADLSPGIKQALLETVAFYNGEEPSDDDLLDERWYEQQQRERNRNVWQKSGFAEQLFQDLAPQDSRAYSALISGLAKYRDCDKAFALYQEASSKGLKLDTPTFNALISIVNYVRENTDLRMQLLEELLMNMKEQNLQPDIGTLNASLNTAGFIGNFKIGKTLMLQVLTEFKGAGVNPSLGSYNEIITTYCRDKGPISTILVDIMNEIEGKEYEIQHPSDISFFVNAMEVCRNHLQDLDLAKRVHQLLMTGHNYDFIGDSLKESFYYRHFTILRVNLEPIEDFFNFYDKLVPNIYIPEPAVMEEILKVVELNGAINYIPQLFSDIVMFDFTNRESLMTLMLQILNGEFPSRSTDQSVKLGNALGAIAWKIYLILENQREDYTKVIYWTGKMLGDLMSVLVKSEALDQACQVMKKLVTPNQKVVGAVPLDSLTLFLQAAMQSKNSAMCLACLQYTSDAGYPEASKMAEEIVRKVELDSVQKGRVNNIAGFDVSAKLDENVNA</sequence>
<dbReference type="GO" id="GO:0043024">
    <property type="term" value="F:ribosomal small subunit binding"/>
    <property type="evidence" value="ECO:0007669"/>
    <property type="project" value="InterPro"/>
</dbReference>
<dbReference type="PANTHER" id="PTHR16276:SF1">
    <property type="entry name" value="SMALL RIBOSOMAL SUBUNIT PROTEIN MS39"/>
    <property type="match status" value="1"/>
</dbReference>
<evidence type="ECO:0000256" key="2">
    <source>
        <dbReference type="ARBA" id="ARBA00022737"/>
    </source>
</evidence>
<reference evidence="6" key="1">
    <citation type="submission" date="2021-06" db="EMBL/GenBank/DDBJ databases">
        <authorList>
            <person name="Hodson N. C."/>
            <person name="Mongue J. A."/>
            <person name="Jaron S. K."/>
        </authorList>
    </citation>
    <scope>NUCLEOTIDE SEQUENCE</scope>
</reference>
<dbReference type="PROSITE" id="PS51375">
    <property type="entry name" value="PPR"/>
    <property type="match status" value="1"/>
</dbReference>
<evidence type="ECO:0000256" key="1">
    <source>
        <dbReference type="ARBA" id="ARBA00004173"/>
    </source>
</evidence>
<dbReference type="Pfam" id="PF13812">
    <property type="entry name" value="PPR_3"/>
    <property type="match status" value="1"/>
</dbReference>
<dbReference type="Pfam" id="PF22330">
    <property type="entry name" value="Rib_mS39_PPR"/>
    <property type="match status" value="1"/>
</dbReference>